<dbReference type="Proteomes" id="UP000887580">
    <property type="component" value="Unplaced"/>
</dbReference>
<dbReference type="WBParaSite" id="PS1159_v2.g17203.t2">
    <property type="protein sequence ID" value="PS1159_v2.g17203.t2"/>
    <property type="gene ID" value="PS1159_v2.g17203"/>
</dbReference>
<evidence type="ECO:0000313" key="2">
    <source>
        <dbReference type="WBParaSite" id="PS1159_v2.g17203.t2"/>
    </source>
</evidence>
<proteinExistence type="predicted"/>
<name>A0AC35FG34_9BILA</name>
<accession>A0AC35FG34</accession>
<sequence length="174" mass="19033">MGYDSLSDLPIYAPRPGYNPNTAPTTITSTRPGYNPNTTPTTITSTSEINDPLPPILNSPSPITTITASINSSNNPSSPFHVPLPSPIKTKTVYITIPLPELDSKPQRMICPNCRNQIKTKVTYKSSESAWASCCLLACFGCCLCCLLPFCLDSFKDIEHKCPKCDAYIGKYHK</sequence>
<evidence type="ECO:0000313" key="1">
    <source>
        <dbReference type="Proteomes" id="UP000887580"/>
    </source>
</evidence>
<protein>
    <submittedName>
        <fullName evidence="2">LITAF domain-containing protein</fullName>
    </submittedName>
</protein>
<organism evidence="1 2">
    <name type="scientific">Panagrolaimus sp. PS1159</name>
    <dbReference type="NCBI Taxonomy" id="55785"/>
    <lineage>
        <taxon>Eukaryota</taxon>
        <taxon>Metazoa</taxon>
        <taxon>Ecdysozoa</taxon>
        <taxon>Nematoda</taxon>
        <taxon>Chromadorea</taxon>
        <taxon>Rhabditida</taxon>
        <taxon>Tylenchina</taxon>
        <taxon>Panagrolaimomorpha</taxon>
        <taxon>Panagrolaimoidea</taxon>
        <taxon>Panagrolaimidae</taxon>
        <taxon>Panagrolaimus</taxon>
    </lineage>
</organism>
<reference evidence="2" key="1">
    <citation type="submission" date="2022-11" db="UniProtKB">
        <authorList>
            <consortium name="WormBaseParasite"/>
        </authorList>
    </citation>
    <scope>IDENTIFICATION</scope>
</reference>